<organism evidence="1 2">
    <name type="scientific">Laribacter hongkongensis (strain HLHK9)</name>
    <dbReference type="NCBI Taxonomy" id="557598"/>
    <lineage>
        <taxon>Bacteria</taxon>
        <taxon>Pseudomonadati</taxon>
        <taxon>Pseudomonadota</taxon>
        <taxon>Betaproteobacteria</taxon>
        <taxon>Neisseriales</taxon>
        <taxon>Aquaspirillaceae</taxon>
        <taxon>Laribacter</taxon>
    </lineage>
</organism>
<reference evidence="1 2" key="1">
    <citation type="journal article" date="2009" name="PLoS Genet.">
        <title>The complete genome and proteome of Laribacter hongkongensis reveal potential mechanisms for adaptations to different temperatures and habitats.</title>
        <authorList>
            <person name="Woo P.C."/>
            <person name="Lau S.K."/>
            <person name="Tse H."/>
            <person name="Teng J.L."/>
            <person name="Curreem S.O."/>
            <person name="Tsang A.K."/>
            <person name="Fan R.Y."/>
            <person name="Wong G.K."/>
            <person name="Huang Y."/>
            <person name="Loman N.J."/>
            <person name="Snyder L.A."/>
            <person name="Cai J.J."/>
            <person name="Huang J.D."/>
            <person name="Mak W."/>
            <person name="Pallen M.J."/>
            <person name="Lok S."/>
            <person name="Yuen K.Y."/>
        </authorList>
    </citation>
    <scope>NUCLEOTIDE SEQUENCE [LARGE SCALE GENOMIC DNA]</scope>
    <source>
        <strain evidence="1 2">HLHK9</strain>
    </source>
</reference>
<name>C1D764_LARHH</name>
<evidence type="ECO:0000313" key="1">
    <source>
        <dbReference type="EMBL" id="ACO74304.1"/>
    </source>
</evidence>
<keyword evidence="2" id="KW-1185">Reference proteome</keyword>
<dbReference type="EMBL" id="CP001154">
    <property type="protein sequence ID" value="ACO74304.1"/>
    <property type="molecule type" value="Genomic_DNA"/>
</dbReference>
<protein>
    <submittedName>
        <fullName evidence="1">Uncharacterized protein</fullName>
    </submittedName>
</protein>
<dbReference type="AlphaFoldDB" id="C1D764"/>
<accession>C1D764</accession>
<gene>
    <name evidence="1" type="ordered locus">LHK_01314</name>
</gene>
<sequence length="61" mass="6648">MPALLVMKMPGDAGDPGALQELLPQACHLLRQLTLADPAWRMSLYGYRGRKPDDAIGARLS</sequence>
<proteinExistence type="predicted"/>
<dbReference type="Proteomes" id="UP000002010">
    <property type="component" value="Chromosome"/>
</dbReference>
<evidence type="ECO:0000313" key="2">
    <source>
        <dbReference type="Proteomes" id="UP000002010"/>
    </source>
</evidence>
<dbReference type="KEGG" id="lhk:LHK_01314"/>
<dbReference type="HOGENOM" id="CLU_2916902_0_0_4"/>